<proteinExistence type="inferred from homology"/>
<dbReference type="InterPro" id="IPR017452">
    <property type="entry name" value="GPCR_Rhodpsn_7TM"/>
</dbReference>
<evidence type="ECO:0000313" key="15">
    <source>
        <dbReference type="Ensembl" id="ENSPSIP00000006113.1"/>
    </source>
</evidence>
<accession>K7FDK3</accession>
<dbReference type="InterPro" id="IPR000725">
    <property type="entry name" value="Olfact_rcpt"/>
</dbReference>
<protein>
    <recommendedName>
        <fullName evidence="14">G-protein coupled receptors family 1 profile domain-containing protein</fullName>
    </recommendedName>
</protein>
<dbReference type="InterPro" id="IPR000276">
    <property type="entry name" value="GPCR_Rhodpsn"/>
</dbReference>
<keyword evidence="12" id="KW-0807">Transducer</keyword>
<dbReference type="Ensembl" id="ENSPSIT00000006150.1">
    <property type="protein sequence ID" value="ENSPSIP00000006113.1"/>
    <property type="gene ID" value="ENSPSIG00000005669.1"/>
</dbReference>
<sequence length="295" mass="32970">IFREGMAPQANHTVQEFILLGLSDRPELQIPLFVMFLLIYVLTLMGNLGMMALIQADSRLHTPMYFFLSNFSLADVCYSTVITPKVLVNFLSDRKVISFTECIVQLYSFVVFGIVECYLLAMSKGICARLVGTSYTVGFLCALLYTSCTFGGSFCESNQINHFFCDISPLLQLSCSEIRNNEMVIFAFVGLNGIGTAGITFISYFYILSTILKMQSTQGRSKAFNTCASHLTVVSLFYGTGFFMYLQPSSSHTGLDKVASVFYTMVTPMLNPLIYSLRNREVKEALKRVCSHLLS</sequence>
<dbReference type="GO" id="GO:0004984">
    <property type="term" value="F:olfactory receptor activity"/>
    <property type="evidence" value="ECO:0007669"/>
    <property type="project" value="InterPro"/>
</dbReference>
<feature type="transmembrane region" description="Helical" evidence="13">
    <location>
        <begin position="65"/>
        <end position="83"/>
    </location>
</feature>
<feature type="transmembrane region" description="Helical" evidence="13">
    <location>
        <begin position="133"/>
        <end position="154"/>
    </location>
</feature>
<comment type="similarity">
    <text evidence="3">Belongs to the G-protein coupled receptor 1 family.</text>
</comment>
<feature type="transmembrane region" description="Helical" evidence="13">
    <location>
        <begin position="30"/>
        <end position="53"/>
    </location>
</feature>
<dbReference type="AlphaFoldDB" id="K7FDK3"/>
<dbReference type="PRINTS" id="PR00245">
    <property type="entry name" value="OLFACTORYR"/>
</dbReference>
<feature type="transmembrane region" description="Helical" evidence="13">
    <location>
        <begin position="228"/>
        <end position="246"/>
    </location>
</feature>
<dbReference type="FunFam" id="1.10.1220.70:FF:000001">
    <property type="entry name" value="Olfactory receptor"/>
    <property type="match status" value="1"/>
</dbReference>
<organism evidence="15 16">
    <name type="scientific">Pelodiscus sinensis</name>
    <name type="common">Chinese softshell turtle</name>
    <name type="synonym">Trionyx sinensis</name>
    <dbReference type="NCBI Taxonomy" id="13735"/>
    <lineage>
        <taxon>Eukaryota</taxon>
        <taxon>Metazoa</taxon>
        <taxon>Chordata</taxon>
        <taxon>Craniata</taxon>
        <taxon>Vertebrata</taxon>
        <taxon>Euteleostomi</taxon>
        <taxon>Archelosauria</taxon>
        <taxon>Testudinata</taxon>
        <taxon>Testudines</taxon>
        <taxon>Cryptodira</taxon>
        <taxon>Trionychia</taxon>
        <taxon>Trionychidae</taxon>
        <taxon>Pelodiscus</taxon>
    </lineage>
</organism>
<dbReference type="GO" id="GO:0005886">
    <property type="term" value="C:plasma membrane"/>
    <property type="evidence" value="ECO:0007669"/>
    <property type="project" value="UniProtKB-SubCell"/>
</dbReference>
<dbReference type="Pfam" id="PF13853">
    <property type="entry name" value="7tm_4"/>
    <property type="match status" value="1"/>
</dbReference>
<evidence type="ECO:0000256" key="7">
    <source>
        <dbReference type="ARBA" id="ARBA00022989"/>
    </source>
</evidence>
<dbReference type="eggNOG" id="ENOG502RPQQ">
    <property type="taxonomic scope" value="Eukaryota"/>
</dbReference>
<evidence type="ECO:0000256" key="10">
    <source>
        <dbReference type="ARBA" id="ARBA00023170"/>
    </source>
</evidence>
<feature type="transmembrane region" description="Helical" evidence="13">
    <location>
        <begin position="103"/>
        <end position="121"/>
    </location>
</feature>
<keyword evidence="7 13" id="KW-1133">Transmembrane helix</keyword>
<feature type="domain" description="G-protein coupled receptors family 1 profile" evidence="14">
    <location>
        <begin position="46"/>
        <end position="275"/>
    </location>
</feature>
<evidence type="ECO:0000256" key="11">
    <source>
        <dbReference type="ARBA" id="ARBA00023180"/>
    </source>
</evidence>
<dbReference type="Gene3D" id="1.20.1070.10">
    <property type="entry name" value="Rhodopsin 7-helix transmembrane proteins"/>
    <property type="match status" value="1"/>
</dbReference>
<dbReference type="Proteomes" id="UP000007267">
    <property type="component" value="Unassembled WGS sequence"/>
</dbReference>
<dbReference type="PROSITE" id="PS50262">
    <property type="entry name" value="G_PROTEIN_RECEP_F1_2"/>
    <property type="match status" value="1"/>
</dbReference>
<dbReference type="FunFam" id="1.20.1070.10:FF:000010">
    <property type="entry name" value="Olfactory receptor"/>
    <property type="match status" value="1"/>
</dbReference>
<evidence type="ECO:0000256" key="3">
    <source>
        <dbReference type="ARBA" id="ARBA00010663"/>
    </source>
</evidence>
<dbReference type="HOGENOM" id="CLU_012526_5_5_1"/>
<evidence type="ECO:0000256" key="13">
    <source>
        <dbReference type="SAM" id="Phobius"/>
    </source>
</evidence>
<evidence type="ECO:0000256" key="5">
    <source>
        <dbReference type="ARBA" id="ARBA00022606"/>
    </source>
</evidence>
<evidence type="ECO:0000256" key="8">
    <source>
        <dbReference type="ARBA" id="ARBA00023040"/>
    </source>
</evidence>
<evidence type="ECO:0000256" key="2">
    <source>
        <dbReference type="ARBA" id="ARBA00004651"/>
    </source>
</evidence>
<evidence type="ECO:0000313" key="16">
    <source>
        <dbReference type="Proteomes" id="UP000007267"/>
    </source>
</evidence>
<reference evidence="16" key="1">
    <citation type="submission" date="2011-10" db="EMBL/GenBank/DDBJ databases">
        <authorList>
            <consortium name="Soft-shell Turtle Genome Consortium"/>
        </authorList>
    </citation>
    <scope>NUCLEOTIDE SEQUENCE [LARGE SCALE GENOMIC DNA]</scope>
    <source>
        <strain evidence="16">Daiwa-1</strain>
    </source>
</reference>
<keyword evidence="16" id="KW-1185">Reference proteome</keyword>
<feature type="transmembrane region" description="Helical" evidence="13">
    <location>
        <begin position="258"/>
        <end position="277"/>
    </location>
</feature>
<dbReference type="GO" id="GO:0004930">
    <property type="term" value="F:G protein-coupled receptor activity"/>
    <property type="evidence" value="ECO:0007669"/>
    <property type="project" value="UniProtKB-KW"/>
</dbReference>
<evidence type="ECO:0000256" key="1">
    <source>
        <dbReference type="ARBA" id="ARBA00002936"/>
    </source>
</evidence>
<dbReference type="EMBL" id="AGCU01045138">
    <property type="status" value="NOT_ANNOTATED_CDS"/>
    <property type="molecule type" value="Genomic_DNA"/>
</dbReference>
<comment type="subcellular location">
    <subcellularLocation>
        <location evidence="2">Cell membrane</location>
        <topology evidence="2">Multi-pass membrane protein</topology>
    </subcellularLocation>
</comment>
<dbReference type="PRINTS" id="PR00237">
    <property type="entry name" value="GPCRRHODOPSN"/>
</dbReference>
<keyword evidence="8" id="KW-0297">G-protein coupled receptor</keyword>
<dbReference type="GeneTree" id="ENSGT01150000286921"/>
<keyword evidence="6 13" id="KW-0812">Transmembrane</keyword>
<keyword evidence="5" id="KW-0716">Sensory transduction</keyword>
<reference evidence="15" key="3">
    <citation type="submission" date="2025-08" db="UniProtKB">
        <authorList>
            <consortium name="Ensembl"/>
        </authorList>
    </citation>
    <scope>IDENTIFICATION</scope>
</reference>
<dbReference type="PANTHER" id="PTHR48018">
    <property type="entry name" value="OLFACTORY RECEPTOR"/>
    <property type="match status" value="1"/>
</dbReference>
<evidence type="ECO:0000259" key="14">
    <source>
        <dbReference type="PROSITE" id="PS50262"/>
    </source>
</evidence>
<name>K7FDK3_PELSI</name>
<dbReference type="CDD" id="cd15230">
    <property type="entry name" value="7tmA_OR5-like"/>
    <property type="match status" value="1"/>
</dbReference>
<dbReference type="SUPFAM" id="SSF81321">
    <property type="entry name" value="Family A G protein-coupled receptor-like"/>
    <property type="match status" value="1"/>
</dbReference>
<evidence type="ECO:0000256" key="12">
    <source>
        <dbReference type="ARBA" id="ARBA00023224"/>
    </source>
</evidence>
<comment type="function">
    <text evidence="1">Odorant receptor.</text>
</comment>
<feature type="transmembrane region" description="Helical" evidence="13">
    <location>
        <begin position="183"/>
        <end position="207"/>
    </location>
</feature>
<reference evidence="15" key="4">
    <citation type="submission" date="2025-09" db="UniProtKB">
        <authorList>
            <consortium name="Ensembl"/>
        </authorList>
    </citation>
    <scope>IDENTIFICATION</scope>
</reference>
<keyword evidence="4" id="KW-1003">Cell membrane</keyword>
<keyword evidence="10" id="KW-0675">Receptor</keyword>
<keyword evidence="9 13" id="KW-0472">Membrane</keyword>
<evidence type="ECO:0000256" key="9">
    <source>
        <dbReference type="ARBA" id="ARBA00023136"/>
    </source>
</evidence>
<evidence type="ECO:0000256" key="6">
    <source>
        <dbReference type="ARBA" id="ARBA00022692"/>
    </source>
</evidence>
<evidence type="ECO:0000256" key="4">
    <source>
        <dbReference type="ARBA" id="ARBA00022475"/>
    </source>
</evidence>
<keyword evidence="11" id="KW-0325">Glycoprotein</keyword>
<reference evidence="16" key="2">
    <citation type="journal article" date="2013" name="Nat. Genet.">
        <title>The draft genomes of soft-shell turtle and green sea turtle yield insights into the development and evolution of the turtle-specific body plan.</title>
        <authorList>
            <person name="Wang Z."/>
            <person name="Pascual-Anaya J."/>
            <person name="Zadissa A."/>
            <person name="Li W."/>
            <person name="Niimura Y."/>
            <person name="Huang Z."/>
            <person name="Li C."/>
            <person name="White S."/>
            <person name="Xiong Z."/>
            <person name="Fang D."/>
            <person name="Wang B."/>
            <person name="Ming Y."/>
            <person name="Chen Y."/>
            <person name="Zheng Y."/>
            <person name="Kuraku S."/>
            <person name="Pignatelli M."/>
            <person name="Herrero J."/>
            <person name="Beal K."/>
            <person name="Nozawa M."/>
            <person name="Li Q."/>
            <person name="Wang J."/>
            <person name="Zhang H."/>
            <person name="Yu L."/>
            <person name="Shigenobu S."/>
            <person name="Wang J."/>
            <person name="Liu J."/>
            <person name="Flicek P."/>
            <person name="Searle S."/>
            <person name="Wang J."/>
            <person name="Kuratani S."/>
            <person name="Yin Y."/>
            <person name="Aken B."/>
            <person name="Zhang G."/>
            <person name="Irie N."/>
        </authorList>
    </citation>
    <scope>NUCLEOTIDE SEQUENCE [LARGE SCALE GENOMIC DNA]</scope>
    <source>
        <strain evidence="16">Daiwa-1</strain>
    </source>
</reference>